<protein>
    <recommendedName>
        <fullName evidence="1">VWFA domain-containing protein</fullName>
    </recommendedName>
</protein>
<dbReference type="STRING" id="930.GCA_002079865_03614"/>
<dbReference type="Proteomes" id="UP000095008">
    <property type="component" value="Unassembled WGS sequence"/>
</dbReference>
<feature type="domain" description="VWFA" evidence="1">
    <location>
        <begin position="571"/>
        <end position="760"/>
    </location>
</feature>
<proteinExistence type="predicted"/>
<reference evidence="3 4" key="1">
    <citation type="journal article" date="2016" name="Int. J. Mol. Sci.">
        <title>Comparative genomics of the extreme acidophile Acidithiobacillus thiooxidans reveals intraspecific divergence and niche adaptation.</title>
        <authorList>
            <person name="Zhang X."/>
            <person name="Feng X."/>
            <person name="Tao J."/>
            <person name="Ma L."/>
            <person name="Xiao Y."/>
            <person name="Liang Y."/>
            <person name="Liu X."/>
            <person name="Yin H."/>
        </authorList>
    </citation>
    <scope>NUCLEOTIDE SEQUENCE [LARGE SCALE GENOMIC DNA]</scope>
    <source>
        <strain evidence="2 4">A02</strain>
        <strain evidence="3">DXS-W</strain>
    </source>
</reference>
<dbReference type="PROSITE" id="PS50234">
    <property type="entry name" value="VWFA"/>
    <property type="match status" value="1"/>
</dbReference>
<comment type="caution">
    <text evidence="3">The sequence shown here is derived from an EMBL/GenBank/DDBJ whole genome shotgun (WGS) entry which is preliminary data.</text>
</comment>
<name>A0A1C2IUG1_ACITH</name>
<evidence type="ECO:0000313" key="2">
    <source>
        <dbReference type="EMBL" id="OCX68424.1"/>
    </source>
</evidence>
<accession>A0A1C2IUG1</accession>
<organism evidence="3 5">
    <name type="scientific">Acidithiobacillus thiooxidans</name>
    <name type="common">Thiobacillus thiooxidans</name>
    <dbReference type="NCBI Taxonomy" id="930"/>
    <lineage>
        <taxon>Bacteria</taxon>
        <taxon>Pseudomonadati</taxon>
        <taxon>Pseudomonadota</taxon>
        <taxon>Acidithiobacillia</taxon>
        <taxon>Acidithiobacillales</taxon>
        <taxon>Acidithiobacillaceae</taxon>
        <taxon>Acidithiobacillus</taxon>
    </lineage>
</organism>
<evidence type="ECO:0000313" key="4">
    <source>
        <dbReference type="Proteomes" id="UP000094893"/>
    </source>
</evidence>
<sequence length="762" mass="87638">MPLLPPSTDAETGSAIPPDEDYWRRHLDCAFSSVQAVFADCFTIAGAQWQEQELFAYVDAARFLCKLGRGAEPVMAFLEGWPEVAAAAGHDCIDPVLQWVAKIQRSPNGDVIGLFFQTLPAVTRALPNQILLRDYLDLLTDIAERSSTSIHGRHAILPSRALPEFIRLAAELLQKVNLEGLQTWAEYGLRYYASNPERQADYFALQSADSRAIFQEQRDGTLLRSHEREMDLYLRALWDEPAMLVPYSEAFDHLRRPQPYLDSLGMHLPDLYHDREGISGLDQYRLALAHLAAHRRYSQALLADNWSPFQRLYIEYFEDARVDTLILRRFPGLRTLMLQLHPHPEEDACDSGQESCVRHRLTLFSRAILDPEHGYQNPVLRQFVQRFHEQMLNSSGSTRSIAELALEYLIQTRLPSDSFAKIYFTDTEVSYRDDNRHLWQFIDGDQESEEESSRAETVSENEWTLVRHYPEWDYRSQHYLPDWVSLYEHLHPQGSASDILQILQKHAALAKRLERLLDMLKPQDRERLRRQEEGSDLDLDWALRSWVDYRCRQDVDPRINESFRHARRNLSVSLLLDLSESLNDPVAGTGSGTTILSLAQEAVTLLAWAIDRLGDPFAISGFYSNTRHELRYWHIKGFSEPWQDAVYARLAALCATYSTRMGAALRHAGHYLSGQSADKRLLLILTDGQPADIDVDDPDYLLADTRRAVLELEEKGIFCHCISLDPHADEYVRKIFGNRFSIIDRVESLPERLPEIFISLTR</sequence>
<dbReference type="InterPro" id="IPR051928">
    <property type="entry name" value="NorD/CobT"/>
</dbReference>
<evidence type="ECO:0000313" key="5">
    <source>
        <dbReference type="Proteomes" id="UP000095008"/>
    </source>
</evidence>
<dbReference type="InterPro" id="IPR036465">
    <property type="entry name" value="vWFA_dom_sf"/>
</dbReference>
<dbReference type="SUPFAM" id="SSF53300">
    <property type="entry name" value="vWA-like"/>
    <property type="match status" value="1"/>
</dbReference>
<evidence type="ECO:0000313" key="3">
    <source>
        <dbReference type="EMBL" id="OCX75385.1"/>
    </source>
</evidence>
<gene>
    <name evidence="3" type="ORF">A6M23_02480</name>
    <name evidence="2" type="ORF">A6P07_18330</name>
</gene>
<dbReference type="SMART" id="SM00327">
    <property type="entry name" value="VWA"/>
    <property type="match status" value="1"/>
</dbReference>
<dbReference type="CDD" id="cd01454">
    <property type="entry name" value="vWA_norD_type"/>
    <property type="match status" value="1"/>
</dbReference>
<dbReference type="Gene3D" id="3.40.50.410">
    <property type="entry name" value="von Willebrand factor, type A domain"/>
    <property type="match status" value="1"/>
</dbReference>
<evidence type="ECO:0000259" key="1">
    <source>
        <dbReference type="PROSITE" id="PS50234"/>
    </source>
</evidence>
<dbReference type="PANTHER" id="PTHR41248">
    <property type="entry name" value="NORD PROTEIN"/>
    <property type="match status" value="1"/>
</dbReference>
<dbReference type="Proteomes" id="UP000094893">
    <property type="component" value="Unassembled WGS sequence"/>
</dbReference>
<dbReference type="eggNOG" id="COG4548">
    <property type="taxonomic scope" value="Bacteria"/>
</dbReference>
<dbReference type="AlphaFoldDB" id="A0A1C2IUG1"/>
<dbReference type="InterPro" id="IPR002035">
    <property type="entry name" value="VWF_A"/>
</dbReference>
<dbReference type="PANTHER" id="PTHR41248:SF1">
    <property type="entry name" value="NORD PROTEIN"/>
    <property type="match status" value="1"/>
</dbReference>
<dbReference type="EMBL" id="LWSA01000300">
    <property type="protein sequence ID" value="OCX68424.1"/>
    <property type="molecule type" value="Genomic_DNA"/>
</dbReference>
<keyword evidence="5" id="KW-1185">Reference proteome</keyword>
<dbReference type="EMBL" id="LWRY01000015">
    <property type="protein sequence ID" value="OCX75385.1"/>
    <property type="molecule type" value="Genomic_DNA"/>
</dbReference>